<reference evidence="16 17" key="1">
    <citation type="submission" date="2018-03" db="EMBL/GenBank/DDBJ databases">
        <title>Ahniella affigens gen. nov., sp. nov., a gammaproteobacterium isolated from sandy soil near a stream.</title>
        <authorList>
            <person name="Ko Y."/>
            <person name="Kim J.-H."/>
        </authorList>
    </citation>
    <scope>NUCLEOTIDE SEQUENCE [LARGE SCALE GENOMIC DNA]</scope>
    <source>
        <strain evidence="16 17">D13</strain>
    </source>
</reference>
<feature type="domain" description="Peptidase S8/S53" evidence="13">
    <location>
        <begin position="194"/>
        <end position="679"/>
    </location>
</feature>
<evidence type="ECO:0008006" key="18">
    <source>
        <dbReference type="Google" id="ProtNLM"/>
    </source>
</evidence>
<dbReference type="InterPro" id="IPR023827">
    <property type="entry name" value="Peptidase_S8_Asp-AS"/>
</dbReference>
<dbReference type="PROSITE" id="PS00138">
    <property type="entry name" value="SUBTILASE_SER"/>
    <property type="match status" value="1"/>
</dbReference>
<accession>A0A2P1PLS0</accession>
<evidence type="ECO:0000256" key="5">
    <source>
        <dbReference type="ARBA" id="ARBA00022729"/>
    </source>
</evidence>
<keyword evidence="6 9" id="KW-0378">Hydrolase</keyword>
<evidence type="ECO:0000256" key="9">
    <source>
        <dbReference type="PROSITE-ProRule" id="PRU01240"/>
    </source>
</evidence>
<name>A0A2P1PLS0_9GAMM</name>
<dbReference type="PRINTS" id="PR00723">
    <property type="entry name" value="SUBTILISIN"/>
</dbReference>
<dbReference type="InterPro" id="IPR001434">
    <property type="entry name" value="OmcB-like_DUF11"/>
</dbReference>
<keyword evidence="12" id="KW-0472">Membrane</keyword>
<dbReference type="NCBIfam" id="TIGR01451">
    <property type="entry name" value="B_ant_repeat"/>
    <property type="match status" value="2"/>
</dbReference>
<dbReference type="Pfam" id="PF01345">
    <property type="entry name" value="DUF11"/>
    <property type="match status" value="6"/>
</dbReference>
<proteinExistence type="inferred from homology"/>
<feature type="domain" description="DUF11" evidence="14">
    <location>
        <begin position="1413"/>
        <end position="1519"/>
    </location>
</feature>
<evidence type="ECO:0000256" key="6">
    <source>
        <dbReference type="ARBA" id="ARBA00022801"/>
    </source>
</evidence>
<feature type="region of interest" description="Disordered" evidence="11">
    <location>
        <begin position="1511"/>
        <end position="1535"/>
    </location>
</feature>
<dbReference type="GO" id="GO:0004252">
    <property type="term" value="F:serine-type endopeptidase activity"/>
    <property type="evidence" value="ECO:0007669"/>
    <property type="project" value="UniProtKB-UniRule"/>
</dbReference>
<feature type="active site" description="Charge relay system" evidence="8 9">
    <location>
        <position position="203"/>
    </location>
</feature>
<dbReference type="PROSITE" id="PS00137">
    <property type="entry name" value="SUBTILASE_HIS"/>
    <property type="match status" value="1"/>
</dbReference>
<dbReference type="InterPro" id="IPR015500">
    <property type="entry name" value="Peptidase_S8_subtilisin-rel"/>
</dbReference>
<evidence type="ECO:0000256" key="11">
    <source>
        <dbReference type="SAM" id="MobiDB-lite"/>
    </source>
</evidence>
<protein>
    <recommendedName>
        <fullName evidence="18">Peptidase S8</fullName>
    </recommendedName>
</protein>
<dbReference type="PANTHER" id="PTHR43806">
    <property type="entry name" value="PEPTIDASE S8"/>
    <property type="match status" value="1"/>
</dbReference>
<dbReference type="InterPro" id="IPR000209">
    <property type="entry name" value="Peptidase_S8/S53_dom"/>
</dbReference>
<dbReference type="InterPro" id="IPR013783">
    <property type="entry name" value="Ig-like_fold"/>
</dbReference>
<feature type="active site" description="Charge relay system" evidence="8 9">
    <location>
        <position position="273"/>
    </location>
</feature>
<evidence type="ECO:0000256" key="10">
    <source>
        <dbReference type="RuleBase" id="RU003355"/>
    </source>
</evidence>
<keyword evidence="12" id="KW-1133">Transmembrane helix</keyword>
<dbReference type="RefSeq" id="WP_106889701.1">
    <property type="nucleotide sequence ID" value="NZ_CP027860.1"/>
</dbReference>
<feature type="domain" description="DUF11" evidence="14">
    <location>
        <begin position="1821"/>
        <end position="1936"/>
    </location>
</feature>
<dbReference type="InterPro" id="IPR047589">
    <property type="entry name" value="DUF11_rpt"/>
</dbReference>
<evidence type="ECO:0000256" key="2">
    <source>
        <dbReference type="ARBA" id="ARBA00022512"/>
    </source>
</evidence>
<evidence type="ECO:0000259" key="14">
    <source>
        <dbReference type="Pfam" id="PF01345"/>
    </source>
</evidence>
<organism evidence="16 17">
    <name type="scientific">Ahniella affigens</name>
    <dbReference type="NCBI Taxonomy" id="2021234"/>
    <lineage>
        <taxon>Bacteria</taxon>
        <taxon>Pseudomonadati</taxon>
        <taxon>Pseudomonadota</taxon>
        <taxon>Gammaproteobacteria</taxon>
        <taxon>Lysobacterales</taxon>
        <taxon>Rhodanobacteraceae</taxon>
        <taxon>Ahniella</taxon>
    </lineage>
</organism>
<keyword evidence="4 9" id="KW-0645">Protease</keyword>
<feature type="domain" description="DUF11" evidence="14">
    <location>
        <begin position="1158"/>
        <end position="1270"/>
    </location>
</feature>
<dbReference type="Pfam" id="PF02225">
    <property type="entry name" value="PA"/>
    <property type="match status" value="1"/>
</dbReference>
<evidence type="ECO:0000256" key="8">
    <source>
        <dbReference type="PIRSR" id="PIRSR615500-1"/>
    </source>
</evidence>
<evidence type="ECO:0000256" key="3">
    <source>
        <dbReference type="ARBA" id="ARBA00022525"/>
    </source>
</evidence>
<feature type="domain" description="DUF11" evidence="14">
    <location>
        <begin position="1692"/>
        <end position="1787"/>
    </location>
</feature>
<dbReference type="InterPro" id="IPR023828">
    <property type="entry name" value="Peptidase_S8_Ser-AS"/>
</dbReference>
<keyword evidence="12" id="KW-0812">Transmembrane</keyword>
<comment type="similarity">
    <text evidence="1 9 10">Belongs to the peptidase S8 family.</text>
</comment>
<dbReference type="InterPro" id="IPR046450">
    <property type="entry name" value="PA_dom_sf"/>
</dbReference>
<dbReference type="InterPro" id="IPR036852">
    <property type="entry name" value="Peptidase_S8/S53_dom_sf"/>
</dbReference>
<dbReference type="GO" id="GO:0006508">
    <property type="term" value="P:proteolysis"/>
    <property type="evidence" value="ECO:0007669"/>
    <property type="project" value="UniProtKB-KW"/>
</dbReference>
<evidence type="ECO:0000313" key="16">
    <source>
        <dbReference type="EMBL" id="AVP95772.1"/>
    </source>
</evidence>
<keyword evidence="7 9" id="KW-0720">Serine protease</keyword>
<keyword evidence="17" id="KW-1185">Reference proteome</keyword>
<dbReference type="SUPFAM" id="SSF52025">
    <property type="entry name" value="PA domain"/>
    <property type="match status" value="1"/>
</dbReference>
<reference evidence="16 17" key="2">
    <citation type="submission" date="2018-03" db="EMBL/GenBank/DDBJ databases">
        <authorList>
            <person name="Keele B.F."/>
        </authorList>
    </citation>
    <scope>NUCLEOTIDE SEQUENCE [LARGE SCALE GENOMIC DNA]</scope>
    <source>
        <strain evidence="16 17">D13</strain>
    </source>
</reference>
<evidence type="ECO:0000256" key="4">
    <source>
        <dbReference type="ARBA" id="ARBA00022670"/>
    </source>
</evidence>
<dbReference type="InterPro" id="IPR003137">
    <property type="entry name" value="PA_domain"/>
</dbReference>
<dbReference type="SUPFAM" id="SSF52743">
    <property type="entry name" value="Subtilisin-like"/>
    <property type="match status" value="1"/>
</dbReference>
<dbReference type="CDD" id="cd04818">
    <property type="entry name" value="PA_subtilisin_1"/>
    <property type="match status" value="1"/>
</dbReference>
<feature type="domain" description="DUF11" evidence="14">
    <location>
        <begin position="1550"/>
        <end position="1655"/>
    </location>
</feature>
<evidence type="ECO:0000256" key="1">
    <source>
        <dbReference type="ARBA" id="ARBA00011073"/>
    </source>
</evidence>
<dbReference type="OrthoDB" id="614750at2"/>
<feature type="domain" description="PA" evidence="15">
    <location>
        <begin position="471"/>
        <end position="550"/>
    </location>
</feature>
<sequence>MSRNLLRARRPLGMAVFAALAGVTVAASWVSSPASAWNINAAPARNVGAVNSAESDIVTMADGRIQVFVELSEPAAAAVYAEALNNPRVSREQARANAVAAGRSQVNKNLAALARLSSALSAFNVQEVYRVERVLNGISVFADKSQISAMAKIAGVKRVIPIEREYPTSSQSVPLIGTPNVWANTIGLPAGADGTGIRIGVIDTGVDYLHPNLGGTGTAAADYNTERSNTTGFTTVGLFPTAKVVGGADFAGDAYTGSNAPVPDVNPMDCGGHGSHVSGTAAGLGMTAANATFAGPYDANLSTYSGLAIAPGTAPKASLYGLRVFGCFGSTGLTVSAINWAMDPNGDSDFSDHLDVINMSLGSSFGSPGNASSLAADNAAAAGVIVVASAGNSGDTFFISGSPGAGSRVIATAATLDGNEVAPIVQVNAPAGIVGNYFAGSASFGAALTASGTPPGPQSVVIALDPADGAGPLTTDGCSALTNAAAVVGKIALIDRGTCGFTVKVKNAQNAGAVAVIIADNVPGTPPPGLGGADATITIPSVRVTLADANTFKANIATLNVTLLGPNGGDTAASFTSRGPRRMGNTGILRLKPDIAAPGVNIVSMQTGNTCLTQTSGSFSCTGVADPSGTQVASRTLTLNGTSMASPHIAGIMALLRQLNPTWTVEELKALVMNYATQDVTQFGGGAGPRYNLSRIGAGRTLPAKSAAGKVVAFNADDTGLVSVTFTPEVASTVTEIKKVHVVNKGSTSQTFDLTFDTVVDAPGVSFSLPGGNTVTVPAGQTVDIDVQMSADATLMDHTRDPSLFATQGVQNNYGDQPRSFLTEESAYLNFRQASTTQFRLPLYMANRPASTMSAPDTITTGGAPTGSTTIPLSGTGVCTGTLAAGPTCTGTFPTDSVSLVSPFELGVVSARNPTSAPDYADIRYVGTSYYQAAGAPSLTNDLVMFGIASWGDWSTMSDVAFGVCVDNNTDGVYDKILYNVNPSIFVAGSQPQDTFVRVVQDAGTGGFSILGLGSPVNLVGPNVLDTATHQNNVLMLAASPSTLGFASTAVTSFRYKVVACPGNSGCARTTTGDRCSPASSAVFDAENGPFTYNWAAQGVNFGGNFLDEDLNGNTLPVSWNTANLTANGSKGALLLHHFNKSGTRAEVVALDTAQRADMAISQSFSSATPAFGSTVTLTLTATNNGPNDVTGVAVTDILPVGLTYLSDNGAGAFSNATATWTIPGTLTNGASATLEIQARVDSTDQQCNTASIGSTALVDTNPSNDINKACVLAPRSSDLALSMSVSSPTVLVGSPVTYSLQVRNTGADSAYSLNVLENFPSFPALDPTTFTASQGVYAPATGVWNLATLGNGATATLDITLNAPNMAGTLANQGAAASANNDPNTANNTASASTTVLSPADVSSTLVAVGPFVIGNAIGYTATITNSGTFDQQDNPGSEYTLVLPAGLTLVSATATSGTAVATIGTGTVDWNGVVAAGSSVTVTINAAFGVGTTPGTIFSAQATANVDLDGEGTNETSRLSDDPAVGGASDPTAFTAVSPATISGTKTRSGSINPNGTMTYTVVLSNSGIGAQFDNPGDEFTDVLPSSLTLTSASATAGTASTAGNTVSWNGSISAGGSVTITINATIGANTGLTVISNQGTIRYDNDGDGNSEATGVTDDPAIGGVSDPTDFFVRSPATIGGSKSVSGDYYPGGTVTYTITLTNVGLYTQFDNPTDEFIDVLPSALTLVSATASSGTAVASVGTNTVTWNGSIPTVSQVTITITATINAGTPPGPISNQGTVQSDVSGIGSNTLTLLTDDPAVGGPVSPTTFMVAGPADVSGTKTVNGAFMVGGQITYTIVLTNSGAGAQADNAGSEFVDLLPAGVSLTSASATSGIATADIGANSVIWNGSIATGTSVTITIQGTINGSAAGTQVINQGQINYDALGNGTNNAQRLTDDPGAGGSADPTAFTAAAVTISTLSPAMLATLALLILGLSGMALRRQRA</sequence>
<dbReference type="PROSITE" id="PS00136">
    <property type="entry name" value="SUBTILASE_ASP"/>
    <property type="match status" value="1"/>
</dbReference>
<evidence type="ECO:0000256" key="7">
    <source>
        <dbReference type="ARBA" id="ARBA00022825"/>
    </source>
</evidence>
<dbReference type="KEGG" id="xba:C7S18_00530"/>
<dbReference type="PANTHER" id="PTHR43806:SF65">
    <property type="entry name" value="SERINE PROTEASE APRX"/>
    <property type="match status" value="1"/>
</dbReference>
<gene>
    <name evidence="16" type="ORF">C7S18_00530</name>
</gene>
<dbReference type="InterPro" id="IPR050131">
    <property type="entry name" value="Peptidase_S8_subtilisin-like"/>
</dbReference>
<dbReference type="Gene3D" id="3.50.30.30">
    <property type="match status" value="1"/>
</dbReference>
<keyword evidence="3" id="KW-0964">Secreted</keyword>
<dbReference type="EMBL" id="CP027860">
    <property type="protein sequence ID" value="AVP95772.1"/>
    <property type="molecule type" value="Genomic_DNA"/>
</dbReference>
<dbReference type="Gene3D" id="2.60.40.10">
    <property type="entry name" value="Immunoglobulins"/>
    <property type="match status" value="2"/>
</dbReference>
<dbReference type="PROSITE" id="PS51892">
    <property type="entry name" value="SUBTILASE"/>
    <property type="match status" value="1"/>
</dbReference>
<evidence type="ECO:0000313" key="17">
    <source>
        <dbReference type="Proteomes" id="UP000241074"/>
    </source>
</evidence>
<dbReference type="InterPro" id="IPR022398">
    <property type="entry name" value="Peptidase_S8_His-AS"/>
</dbReference>
<feature type="domain" description="DUF11" evidence="14">
    <location>
        <begin position="1279"/>
        <end position="1394"/>
    </location>
</feature>
<dbReference type="Pfam" id="PF00082">
    <property type="entry name" value="Peptidase_S8"/>
    <property type="match status" value="1"/>
</dbReference>
<feature type="transmembrane region" description="Helical" evidence="12">
    <location>
        <begin position="1964"/>
        <end position="1984"/>
    </location>
</feature>
<evidence type="ECO:0000259" key="13">
    <source>
        <dbReference type="Pfam" id="PF00082"/>
    </source>
</evidence>
<evidence type="ECO:0000259" key="15">
    <source>
        <dbReference type="Pfam" id="PF02225"/>
    </source>
</evidence>
<evidence type="ECO:0000256" key="12">
    <source>
        <dbReference type="SAM" id="Phobius"/>
    </source>
</evidence>
<dbReference type="Proteomes" id="UP000241074">
    <property type="component" value="Chromosome"/>
</dbReference>
<feature type="active site" description="Charge relay system" evidence="8 9">
    <location>
        <position position="643"/>
    </location>
</feature>
<keyword evidence="2" id="KW-0134">Cell wall</keyword>
<keyword evidence="5" id="KW-0732">Signal</keyword>
<dbReference type="Gene3D" id="3.40.50.200">
    <property type="entry name" value="Peptidase S8/S53 domain"/>
    <property type="match status" value="1"/>
</dbReference>